<evidence type="ECO:0000259" key="3">
    <source>
        <dbReference type="Pfam" id="PF12793"/>
    </source>
</evidence>
<dbReference type="GO" id="GO:0015833">
    <property type="term" value="P:peptide transport"/>
    <property type="evidence" value="ECO:0007669"/>
    <property type="project" value="TreeGrafter"/>
</dbReference>
<dbReference type="AlphaFoldDB" id="A0A1C7DP05"/>
<feature type="domain" description="Transcriptional regulator SgrR N-terminal HTH" evidence="3">
    <location>
        <begin position="17"/>
        <end position="106"/>
    </location>
</feature>
<dbReference type="PANTHER" id="PTHR30290">
    <property type="entry name" value="PERIPLASMIC BINDING COMPONENT OF ABC TRANSPORTER"/>
    <property type="match status" value="1"/>
</dbReference>
<dbReference type="Pfam" id="PF12793">
    <property type="entry name" value="SgrR_N"/>
    <property type="match status" value="1"/>
</dbReference>
<dbReference type="InterPro" id="IPR039424">
    <property type="entry name" value="SBP_5"/>
</dbReference>
<dbReference type="Pfam" id="PF00496">
    <property type="entry name" value="SBP_bac_5"/>
    <property type="match status" value="1"/>
</dbReference>
<dbReference type="SUPFAM" id="SSF53850">
    <property type="entry name" value="Periplasmic binding protein-like II"/>
    <property type="match status" value="1"/>
</dbReference>
<gene>
    <name evidence="4" type="ORF">BBI08_04440</name>
</gene>
<dbReference type="STRING" id="1215089.BBI08_04440"/>
<evidence type="ECO:0000259" key="2">
    <source>
        <dbReference type="Pfam" id="PF00496"/>
    </source>
</evidence>
<evidence type="ECO:0000313" key="5">
    <source>
        <dbReference type="Proteomes" id="UP000092687"/>
    </source>
</evidence>
<dbReference type="Gene3D" id="3.40.190.10">
    <property type="entry name" value="Periplasmic binding protein-like II"/>
    <property type="match status" value="1"/>
</dbReference>
<evidence type="ECO:0000313" key="4">
    <source>
        <dbReference type="EMBL" id="ANU13134.1"/>
    </source>
</evidence>
<dbReference type="PANTHER" id="PTHR30290:SF72">
    <property type="entry name" value="HTH-TYPE TRANSCRIPTIONAL REGULATOR SGRR"/>
    <property type="match status" value="1"/>
</dbReference>
<protein>
    <submittedName>
        <fullName evidence="4">ABC transporter substrate-binding protein</fullName>
    </submittedName>
</protein>
<dbReference type="GO" id="GO:0003677">
    <property type="term" value="F:DNA binding"/>
    <property type="evidence" value="ECO:0007669"/>
    <property type="project" value="UniProtKB-KW"/>
</dbReference>
<reference evidence="5" key="1">
    <citation type="submission" date="2016-07" db="EMBL/GenBank/DDBJ databases">
        <authorList>
            <person name="See-Too W.S."/>
        </authorList>
    </citation>
    <scope>NUCLEOTIDE SEQUENCE [LARGE SCALE GENOMIC DNA]</scope>
    <source>
        <strain evidence="5">DSM 24743</strain>
    </source>
</reference>
<keyword evidence="5" id="KW-1185">Reference proteome</keyword>
<name>A0A1C7DP05_9BACL</name>
<dbReference type="EMBL" id="CP016537">
    <property type="protein sequence ID" value="ANU13134.1"/>
    <property type="molecule type" value="Genomic_DNA"/>
</dbReference>
<organism evidence="4 5">
    <name type="scientific">Planococcus halocryophilus</name>
    <dbReference type="NCBI Taxonomy" id="1215089"/>
    <lineage>
        <taxon>Bacteria</taxon>
        <taxon>Bacillati</taxon>
        <taxon>Bacillota</taxon>
        <taxon>Bacilli</taxon>
        <taxon>Bacillales</taxon>
        <taxon>Caryophanaceae</taxon>
        <taxon>Planococcus</taxon>
    </lineage>
</organism>
<dbReference type="InterPro" id="IPR000914">
    <property type="entry name" value="SBP_5_dom"/>
</dbReference>
<sequence>MERTLLSLWQAVPTGDIKQSQLADWLELSRKQTARLLRKWSDEGWFTFTSGRGRGNSSHIQWHINVEEHYEKQITQLIEEKSIETASKYLLFDWSPEVKQRLLHQFRSNFGYVQNSPDNNDKLIIPRKYPLLTLHPLYAADIHSANMVANVYSRLVSVDESGYITPELAHSWDASSTHLRLYLRKEVYFHDGSFLSATDVVDCLNRLRNDSSYADLWKPIVSIMSSSPHIVDITFPEGCSYCLHMLGMINASIYKETPHQTIGSGSFYVSENNESKTTLQAFGHHFQQRPLIDLVEFIQVSGDFDVAYRSTCEMTEETFQVESDSGFGVVILNAFKNSPINQKEVRDYIHYAIAKHRHKIGQFHNRAIANHHSCLIGQQQQPITLPSPKRPHLEQPLIIKAANYTDGATRWLKESLESEGISVEIQWMSFQDKLTDTKADQKADLFIHGEVFEMNQNFSFFYFLANGHSPLATIMKSQPLFNNYLEQYAATPFNEWTALNLKMEQDLIASSIMLPLYYEKRHIPFSIDVMNITISHFGYVDFSKLWVRPFRVD</sequence>
<keyword evidence="1" id="KW-0238">DNA-binding</keyword>
<dbReference type="OrthoDB" id="5894719at2"/>
<reference evidence="5" key="2">
    <citation type="submission" date="2016-10" db="EMBL/GenBank/DDBJ databases">
        <authorList>
            <person name="See-Too W.S."/>
        </authorList>
    </citation>
    <scope>NUCLEOTIDE SEQUENCE [LARGE SCALE GENOMIC DNA]</scope>
    <source>
        <strain evidence="5">DSM 24743</strain>
    </source>
</reference>
<dbReference type="InterPro" id="IPR025370">
    <property type="entry name" value="SgrR_HTH_N"/>
</dbReference>
<accession>A0A1C7DP05</accession>
<dbReference type="RefSeq" id="WP_065527986.1">
    <property type="nucleotide sequence ID" value="NZ_CP016537.2"/>
</dbReference>
<dbReference type="GO" id="GO:1904680">
    <property type="term" value="F:peptide transmembrane transporter activity"/>
    <property type="evidence" value="ECO:0007669"/>
    <property type="project" value="TreeGrafter"/>
</dbReference>
<dbReference type="KEGG" id="phc:BBI08_04440"/>
<dbReference type="Proteomes" id="UP000092687">
    <property type="component" value="Chromosome"/>
</dbReference>
<evidence type="ECO:0000256" key="1">
    <source>
        <dbReference type="ARBA" id="ARBA00023125"/>
    </source>
</evidence>
<proteinExistence type="predicted"/>
<feature type="domain" description="Solute-binding protein family 5" evidence="2">
    <location>
        <begin position="164"/>
        <end position="300"/>
    </location>
</feature>